<evidence type="ECO:0000313" key="3">
    <source>
        <dbReference type="Proteomes" id="UP000030636"/>
    </source>
</evidence>
<dbReference type="EMBL" id="CP007457">
    <property type="protein sequence ID" value="AIZ16658.1"/>
    <property type="molecule type" value="Genomic_DNA"/>
</dbReference>
<sequence>MGTMNEPTMPMHPPTHGWDLHCHTVFSDGTETPRTLVREAKQAGLHGVAITDHDTTAGWMQAQQASVDYGLPLVRGTEITAQDGRVSVHMLAYQYDPRNRHICDLFTATRAARLERVKRMVALLSRDYPITWDDVLAQVKEGGNTTIGRPHIADALVAAGVYATRSDAFADAISSHSKYYIPTPSPTTTQVVQAVNEAGGVSVVAHAADPSRNRVLLSDSQIGRLVDEGLDGLEVWHRGNPEPERQRLLKLAQRYHLLVTGGSDWHGAGKPNALGENLTDDETVAKIVERGAIPLWNAYGFKEPQA</sequence>
<organism evidence="2 3">
    <name type="scientific">Bifidobacterium pseudolongum PV8-2</name>
    <dbReference type="NCBI Taxonomy" id="1447715"/>
    <lineage>
        <taxon>Bacteria</taxon>
        <taxon>Bacillati</taxon>
        <taxon>Actinomycetota</taxon>
        <taxon>Actinomycetes</taxon>
        <taxon>Bifidobacteriales</taxon>
        <taxon>Bifidobacteriaceae</taxon>
        <taxon>Bifidobacterium</taxon>
    </lineage>
</organism>
<evidence type="ECO:0000313" key="2">
    <source>
        <dbReference type="EMBL" id="AIZ16658.1"/>
    </source>
</evidence>
<dbReference type="InterPro" id="IPR003141">
    <property type="entry name" value="Pol/His_phosphatase_N"/>
</dbReference>
<dbReference type="GO" id="GO:0035312">
    <property type="term" value="F:5'-3' DNA exonuclease activity"/>
    <property type="evidence" value="ECO:0007669"/>
    <property type="project" value="TreeGrafter"/>
</dbReference>
<dbReference type="SMART" id="SM00481">
    <property type="entry name" value="POLIIIAc"/>
    <property type="match status" value="1"/>
</dbReference>
<protein>
    <submittedName>
        <fullName evidence="2">Phosphoesterase</fullName>
    </submittedName>
</protein>
<dbReference type="SUPFAM" id="SSF89550">
    <property type="entry name" value="PHP domain-like"/>
    <property type="match status" value="1"/>
</dbReference>
<dbReference type="InterPro" id="IPR004013">
    <property type="entry name" value="PHP_dom"/>
</dbReference>
<accession>A0A0A7I8S1</accession>
<dbReference type="PANTHER" id="PTHR42924:SF3">
    <property type="entry name" value="POLYMERASE_HISTIDINOL PHOSPHATASE N-TERMINAL DOMAIN-CONTAINING PROTEIN"/>
    <property type="match status" value="1"/>
</dbReference>
<dbReference type="InterPro" id="IPR016195">
    <property type="entry name" value="Pol/histidinol_Pase-like"/>
</dbReference>
<feature type="domain" description="Polymerase/histidinol phosphatase N-terminal" evidence="1">
    <location>
        <begin position="18"/>
        <end position="83"/>
    </location>
</feature>
<proteinExistence type="predicted"/>
<dbReference type="AlphaFoldDB" id="A0A0A7I8S1"/>
<keyword evidence="3" id="KW-1185">Reference proteome</keyword>
<dbReference type="InterPro" id="IPR052018">
    <property type="entry name" value="PHP_domain"/>
</dbReference>
<dbReference type="Gene3D" id="1.10.150.650">
    <property type="match status" value="1"/>
</dbReference>
<name>A0A0A7I8S1_9BIFI</name>
<dbReference type="Proteomes" id="UP000030636">
    <property type="component" value="Chromosome"/>
</dbReference>
<dbReference type="CDD" id="cd07438">
    <property type="entry name" value="PHP_HisPPase_AMP"/>
    <property type="match status" value="1"/>
</dbReference>
<dbReference type="Pfam" id="PF02811">
    <property type="entry name" value="PHP"/>
    <property type="match status" value="1"/>
</dbReference>
<dbReference type="Gene3D" id="3.20.20.140">
    <property type="entry name" value="Metal-dependent hydrolases"/>
    <property type="match status" value="1"/>
</dbReference>
<evidence type="ECO:0000259" key="1">
    <source>
        <dbReference type="SMART" id="SM00481"/>
    </source>
</evidence>
<dbReference type="STRING" id="1447715.AH67_06785"/>
<gene>
    <name evidence="2" type="ORF">AH67_06785</name>
</gene>
<dbReference type="GO" id="GO:0004534">
    <property type="term" value="F:5'-3' RNA exonuclease activity"/>
    <property type="evidence" value="ECO:0007669"/>
    <property type="project" value="TreeGrafter"/>
</dbReference>
<reference evidence="2 3" key="1">
    <citation type="journal article" date="2015" name="Genome Announc.">
        <title>Bifidobacterium pseudolongum Strain PV8-2, Isolated from a Stool Sample of an Anemic Kenyan Infant.</title>
        <authorList>
            <person name="Vazquez-Gutierrez P."/>
            <person name="Lacroix C."/>
            <person name="Chassard C."/>
            <person name="Klumpp J."/>
            <person name="Stevens M.J."/>
            <person name="Jans C."/>
        </authorList>
    </citation>
    <scope>NUCLEOTIDE SEQUENCE [LARGE SCALE GENOMIC DNA]</scope>
    <source>
        <strain evidence="2 3">PV8-2</strain>
    </source>
</reference>
<dbReference type="HOGENOM" id="CLU_067347_1_0_11"/>
<dbReference type="PANTHER" id="PTHR42924">
    <property type="entry name" value="EXONUCLEASE"/>
    <property type="match status" value="1"/>
</dbReference>
<dbReference type="KEGG" id="bpsp:AH67_06785"/>